<evidence type="ECO:0000259" key="6">
    <source>
        <dbReference type="PROSITE" id="PS50931"/>
    </source>
</evidence>
<dbReference type="Pfam" id="PF03466">
    <property type="entry name" value="LysR_substrate"/>
    <property type="match status" value="1"/>
</dbReference>
<organism evidence="7 8">
    <name type="scientific">Mesorhizobium australicum</name>
    <dbReference type="NCBI Taxonomy" id="536018"/>
    <lineage>
        <taxon>Bacteria</taxon>
        <taxon>Pseudomonadati</taxon>
        <taxon>Pseudomonadota</taxon>
        <taxon>Alphaproteobacteria</taxon>
        <taxon>Hyphomicrobiales</taxon>
        <taxon>Phyllobacteriaceae</taxon>
        <taxon>Mesorhizobium</taxon>
    </lineage>
</organism>
<dbReference type="SUPFAM" id="SSF53850">
    <property type="entry name" value="Periplasmic binding protein-like II"/>
    <property type="match status" value="1"/>
</dbReference>
<dbReference type="InterPro" id="IPR050389">
    <property type="entry name" value="LysR-type_TF"/>
</dbReference>
<dbReference type="InterPro" id="IPR005119">
    <property type="entry name" value="LysR_subst-bd"/>
</dbReference>
<keyword evidence="4 7" id="KW-0238">DNA-binding</keyword>
<accession>A0A1X7PS50</accession>
<evidence type="ECO:0000313" key="8">
    <source>
        <dbReference type="Proteomes" id="UP000193083"/>
    </source>
</evidence>
<evidence type="ECO:0000256" key="2">
    <source>
        <dbReference type="ARBA" id="ARBA00022458"/>
    </source>
</evidence>
<dbReference type="Gene3D" id="3.40.190.10">
    <property type="entry name" value="Periplasmic binding protein-like II"/>
    <property type="match status" value="2"/>
</dbReference>
<comment type="similarity">
    <text evidence="1">Belongs to the LysR transcriptional regulatory family.</text>
</comment>
<keyword evidence="3" id="KW-0805">Transcription regulation</keyword>
<dbReference type="GO" id="GO:0003700">
    <property type="term" value="F:DNA-binding transcription factor activity"/>
    <property type="evidence" value="ECO:0007669"/>
    <property type="project" value="InterPro"/>
</dbReference>
<sequence>MEEFDGNIDLRALRVLITVHKAGSLTAAAHRLGLNQSTVSYTIGRLRETFGDELFVRAGRGILPTERCEEIVTEAERLLRDFARLAAPQHFDPATTRGRLVISCNFYERTVILPQLMRALRAEAPGLRVSIMQSHTQGHRQLLADECDILISPLLADTAGLYTRVLFTERYACFVDRNSRAAREGISLEEYARAEHVTVNYDGGWKPFYRETLKSLNIDIIPKLELPSFGMVHRLIEGTDLVLTAPSALAPAMAESCVRIAAPFDRSFDVHLFWSGRAHQTPINRWLRGLVVRAAKAVAARLDG</sequence>
<feature type="domain" description="HTH lysR-type" evidence="6">
    <location>
        <begin position="8"/>
        <end position="65"/>
    </location>
</feature>
<gene>
    <name evidence="7" type="ORF">SAMN02982922_5033</name>
</gene>
<evidence type="ECO:0000256" key="3">
    <source>
        <dbReference type="ARBA" id="ARBA00023015"/>
    </source>
</evidence>
<protein>
    <submittedName>
        <fullName evidence="7">DNA-binding transcriptional regulator, LysR family</fullName>
    </submittedName>
</protein>
<reference evidence="8" key="1">
    <citation type="submission" date="2017-04" db="EMBL/GenBank/DDBJ databases">
        <authorList>
            <person name="Varghese N."/>
            <person name="Submissions S."/>
        </authorList>
    </citation>
    <scope>NUCLEOTIDE SEQUENCE [LARGE SCALE GENOMIC DNA]</scope>
    <source>
        <strain evidence="8">B5P</strain>
    </source>
</reference>
<dbReference type="GO" id="GO:0003677">
    <property type="term" value="F:DNA binding"/>
    <property type="evidence" value="ECO:0007669"/>
    <property type="project" value="UniProtKB-KW"/>
</dbReference>
<dbReference type="PANTHER" id="PTHR30118:SF15">
    <property type="entry name" value="TRANSCRIPTIONAL REGULATORY PROTEIN"/>
    <property type="match status" value="1"/>
</dbReference>
<dbReference type="CDD" id="cd08417">
    <property type="entry name" value="PBP2_Nitroaromatics_like"/>
    <property type="match status" value="1"/>
</dbReference>
<dbReference type="InterPro" id="IPR036388">
    <property type="entry name" value="WH-like_DNA-bd_sf"/>
</dbReference>
<evidence type="ECO:0000313" key="7">
    <source>
        <dbReference type="EMBL" id="SMH54140.1"/>
    </source>
</evidence>
<dbReference type="SUPFAM" id="SSF46785">
    <property type="entry name" value="Winged helix' DNA-binding domain"/>
    <property type="match status" value="1"/>
</dbReference>
<dbReference type="InterPro" id="IPR000847">
    <property type="entry name" value="LysR_HTH_N"/>
</dbReference>
<dbReference type="RefSeq" id="WP_176247627.1">
    <property type="nucleotide sequence ID" value="NZ_FXBL01000004.1"/>
</dbReference>
<dbReference type="EMBL" id="FXBL01000004">
    <property type="protein sequence ID" value="SMH54140.1"/>
    <property type="molecule type" value="Genomic_DNA"/>
</dbReference>
<dbReference type="Gene3D" id="1.10.10.10">
    <property type="entry name" value="Winged helix-like DNA-binding domain superfamily/Winged helix DNA-binding domain"/>
    <property type="match status" value="1"/>
</dbReference>
<keyword evidence="2" id="KW-0536">Nodulation</keyword>
<dbReference type="PROSITE" id="PS50931">
    <property type="entry name" value="HTH_LYSR"/>
    <property type="match status" value="1"/>
</dbReference>
<dbReference type="PANTHER" id="PTHR30118">
    <property type="entry name" value="HTH-TYPE TRANSCRIPTIONAL REGULATOR LEUO-RELATED"/>
    <property type="match status" value="1"/>
</dbReference>
<dbReference type="InterPro" id="IPR037402">
    <property type="entry name" value="YidZ_PBP2"/>
</dbReference>
<evidence type="ECO:0000256" key="1">
    <source>
        <dbReference type="ARBA" id="ARBA00009437"/>
    </source>
</evidence>
<dbReference type="InterPro" id="IPR036390">
    <property type="entry name" value="WH_DNA-bd_sf"/>
</dbReference>
<dbReference type="PRINTS" id="PR00039">
    <property type="entry name" value="HTHLYSR"/>
</dbReference>
<dbReference type="Proteomes" id="UP000193083">
    <property type="component" value="Unassembled WGS sequence"/>
</dbReference>
<evidence type="ECO:0000256" key="4">
    <source>
        <dbReference type="ARBA" id="ARBA00023125"/>
    </source>
</evidence>
<dbReference type="Pfam" id="PF00126">
    <property type="entry name" value="HTH_1"/>
    <property type="match status" value="1"/>
</dbReference>
<proteinExistence type="inferred from homology"/>
<keyword evidence="5" id="KW-0804">Transcription</keyword>
<dbReference type="AlphaFoldDB" id="A0A1X7PS50"/>
<keyword evidence="8" id="KW-1185">Reference proteome</keyword>
<name>A0A1X7PS50_9HYPH</name>
<evidence type="ECO:0000256" key="5">
    <source>
        <dbReference type="ARBA" id="ARBA00023163"/>
    </source>
</evidence>